<proteinExistence type="predicted"/>
<dbReference type="InterPro" id="IPR039801">
    <property type="entry name" value="EPS8-like"/>
</dbReference>
<evidence type="ECO:0000259" key="2">
    <source>
        <dbReference type="Pfam" id="PF08416"/>
    </source>
</evidence>
<dbReference type="AlphaFoldDB" id="A0A498SCL4"/>
<dbReference type="Proteomes" id="UP000276991">
    <property type="component" value="Unassembled WGS sequence"/>
</dbReference>
<feature type="domain" description="EPS8 spectrin-like" evidence="3">
    <location>
        <begin position="259"/>
        <end position="421"/>
    </location>
</feature>
<name>A0A498SCL4_ACAVI</name>
<dbReference type="PANTHER" id="PTHR12287">
    <property type="entry name" value="EPIDERMAL GROWTH FACTOR RECEPTOR KINASE SUBSTRATE EPS8-RELATED PROTEIN"/>
    <property type="match status" value="1"/>
</dbReference>
<feature type="region of interest" description="Disordered" evidence="1">
    <location>
        <begin position="448"/>
        <end position="484"/>
    </location>
</feature>
<evidence type="ECO:0000256" key="1">
    <source>
        <dbReference type="SAM" id="MobiDB-lite"/>
    </source>
</evidence>
<reference evidence="4 5" key="1">
    <citation type="submission" date="2018-08" db="EMBL/GenBank/DDBJ databases">
        <authorList>
            <person name="Laetsch R D."/>
            <person name="Stevens L."/>
            <person name="Kumar S."/>
            <person name="Blaxter L. M."/>
        </authorList>
    </citation>
    <scope>NUCLEOTIDE SEQUENCE [LARGE SCALE GENOMIC DNA]</scope>
</reference>
<dbReference type="Pfam" id="PF22975">
    <property type="entry name" value="EPS8_2nd"/>
    <property type="match status" value="1"/>
</dbReference>
<feature type="compositionally biased region" description="Basic residues" evidence="1">
    <location>
        <begin position="293"/>
        <end position="303"/>
    </location>
</feature>
<dbReference type="GO" id="GO:0035023">
    <property type="term" value="P:regulation of Rho protein signal transduction"/>
    <property type="evidence" value="ECO:0007669"/>
    <property type="project" value="TreeGrafter"/>
</dbReference>
<evidence type="ECO:0000313" key="4">
    <source>
        <dbReference type="EMBL" id="VBB29558.1"/>
    </source>
</evidence>
<evidence type="ECO:0000313" key="5">
    <source>
        <dbReference type="Proteomes" id="UP000276991"/>
    </source>
</evidence>
<dbReference type="GO" id="GO:0005886">
    <property type="term" value="C:plasma membrane"/>
    <property type="evidence" value="ECO:0007669"/>
    <property type="project" value="TreeGrafter"/>
</dbReference>
<evidence type="ECO:0000259" key="3">
    <source>
        <dbReference type="Pfam" id="PF22975"/>
    </source>
</evidence>
<dbReference type="GO" id="GO:0003779">
    <property type="term" value="F:actin binding"/>
    <property type="evidence" value="ECO:0007669"/>
    <property type="project" value="TreeGrafter"/>
</dbReference>
<feature type="region of interest" description="Disordered" evidence="1">
    <location>
        <begin position="236"/>
        <end position="256"/>
    </location>
</feature>
<dbReference type="InterPro" id="IPR011993">
    <property type="entry name" value="PH-like_dom_sf"/>
</dbReference>
<accession>A0A498SCL4</accession>
<dbReference type="Gene3D" id="2.30.29.30">
    <property type="entry name" value="Pleckstrin-homology domain (PH domain)/Phosphotyrosine-binding domain (PTB)"/>
    <property type="match status" value="1"/>
</dbReference>
<dbReference type="InterPro" id="IPR055093">
    <property type="entry name" value="EPS8_2nd"/>
</dbReference>
<dbReference type="STRING" id="6277.A0A498SCL4"/>
<protein>
    <submittedName>
        <fullName evidence="4">Uncharacterized protein</fullName>
    </submittedName>
</protein>
<dbReference type="EMBL" id="UPTC01000640">
    <property type="protein sequence ID" value="VBB29558.1"/>
    <property type="molecule type" value="Genomic_DNA"/>
</dbReference>
<sequence>MQHFYLNWMMISRFNVDTVADSVKKPILSSKTRKAISGLPAARRHQPAPFEFSNGYPTSSRHPSASGSTSYYYSRGGGSLSSNAPSPAVLPYNNTPSHNGVIENSAMSIHGSSRHPSAVESDTPSYWVEHLATFAVGREFGLQYPEDGVRKLKQLENSSAIWAQPMVLRLRPSVVSVEDENGDLVEQFPMELCNRVSANDVVDDIKSFLSGHYKKVRTGRRDTGFMIGYQPPFVMGPPPTRGYRDDTSASSDSSESFERDVNTLNRCFDDIERFVARIQSAAIAQRELEAQTHRQRSHRKHNSRAPIDPQSGILQMRAQLPAEFEFVDILQKFKLSFNLLAKLKNHIHEPNAPELLHFLFTPLTIILDACRWGLGRNVAPQVISPLLSRDTRELLQNCLTSRESDVWMAMGEAWRIAPEDWIGPLPKPYRPIFLDGFAPYGYPDNYGGPQSPPRYQSMPQPIHRGVSAPPPPTQNSYNHRPPIRDHSVDNVWEFCL</sequence>
<feature type="region of interest" description="Disordered" evidence="1">
    <location>
        <begin position="38"/>
        <end position="68"/>
    </location>
</feature>
<dbReference type="Pfam" id="PF08416">
    <property type="entry name" value="PTB"/>
    <property type="match status" value="1"/>
</dbReference>
<dbReference type="PANTHER" id="PTHR12287:SF23">
    <property type="entry name" value="AROUSER, ISOFORM A-RELATED"/>
    <property type="match status" value="1"/>
</dbReference>
<gene>
    <name evidence="4" type="ORF">NAV_LOCUS4358</name>
</gene>
<dbReference type="SUPFAM" id="SSF50729">
    <property type="entry name" value="PH domain-like"/>
    <property type="match status" value="1"/>
</dbReference>
<feature type="domain" description="PTB" evidence="2">
    <location>
        <begin position="126"/>
        <end position="192"/>
    </location>
</feature>
<organism evidence="4 5">
    <name type="scientific">Acanthocheilonema viteae</name>
    <name type="common">Filarial nematode worm</name>
    <name type="synonym">Dipetalonema viteae</name>
    <dbReference type="NCBI Taxonomy" id="6277"/>
    <lineage>
        <taxon>Eukaryota</taxon>
        <taxon>Metazoa</taxon>
        <taxon>Ecdysozoa</taxon>
        <taxon>Nematoda</taxon>
        <taxon>Chromadorea</taxon>
        <taxon>Rhabditida</taxon>
        <taxon>Spirurina</taxon>
        <taxon>Spiruromorpha</taxon>
        <taxon>Filarioidea</taxon>
        <taxon>Onchocercidae</taxon>
        <taxon>Acanthocheilonema</taxon>
    </lineage>
</organism>
<feature type="region of interest" description="Disordered" evidence="1">
    <location>
        <begin position="288"/>
        <end position="308"/>
    </location>
</feature>
<dbReference type="InterPro" id="IPR013625">
    <property type="entry name" value="PTB"/>
</dbReference>
<dbReference type="GO" id="GO:0007266">
    <property type="term" value="P:Rho protein signal transduction"/>
    <property type="evidence" value="ECO:0007669"/>
    <property type="project" value="TreeGrafter"/>
</dbReference>
<keyword evidence="5" id="KW-1185">Reference proteome</keyword>
<dbReference type="OrthoDB" id="4680325at2759"/>